<accession>A0ABU1TPK5</accession>
<keyword evidence="2" id="KW-1185">Reference proteome</keyword>
<sequence length="74" mass="9026">MDYQEALDFKNSQKENPFFKDCVEYVWMVVPKTEKYFNEYAEDNLTTDEIFFDETAIRYAKDGLFKIFGVRMRR</sequence>
<gene>
    <name evidence="1" type="ORF">J2X31_001929</name>
</gene>
<organism evidence="1 2">
    <name type="scientific">Flavobacterium arsenatis</name>
    <dbReference type="NCBI Taxonomy" id="1484332"/>
    <lineage>
        <taxon>Bacteria</taxon>
        <taxon>Pseudomonadati</taxon>
        <taxon>Bacteroidota</taxon>
        <taxon>Flavobacteriia</taxon>
        <taxon>Flavobacteriales</taxon>
        <taxon>Flavobacteriaceae</taxon>
        <taxon>Flavobacterium</taxon>
    </lineage>
</organism>
<dbReference type="Proteomes" id="UP001255185">
    <property type="component" value="Unassembled WGS sequence"/>
</dbReference>
<protein>
    <recommendedName>
        <fullName evidence="3">Transposase</fullName>
    </recommendedName>
</protein>
<evidence type="ECO:0000313" key="1">
    <source>
        <dbReference type="EMBL" id="MDR6967915.1"/>
    </source>
</evidence>
<evidence type="ECO:0000313" key="2">
    <source>
        <dbReference type="Proteomes" id="UP001255185"/>
    </source>
</evidence>
<proteinExistence type="predicted"/>
<evidence type="ECO:0008006" key="3">
    <source>
        <dbReference type="Google" id="ProtNLM"/>
    </source>
</evidence>
<name>A0ABU1TPK5_9FLAO</name>
<dbReference type="RefSeq" id="WP_310026284.1">
    <property type="nucleotide sequence ID" value="NZ_JAVDVI010000007.1"/>
</dbReference>
<reference evidence="1 2" key="1">
    <citation type="submission" date="2023-07" db="EMBL/GenBank/DDBJ databases">
        <title>Sorghum-associated microbial communities from plants grown in Nebraska, USA.</title>
        <authorList>
            <person name="Schachtman D."/>
        </authorList>
    </citation>
    <scope>NUCLEOTIDE SEQUENCE [LARGE SCALE GENOMIC DNA]</scope>
    <source>
        <strain evidence="1 2">3773</strain>
    </source>
</reference>
<comment type="caution">
    <text evidence="1">The sequence shown here is derived from an EMBL/GenBank/DDBJ whole genome shotgun (WGS) entry which is preliminary data.</text>
</comment>
<dbReference type="EMBL" id="JAVDVI010000007">
    <property type="protein sequence ID" value="MDR6967915.1"/>
    <property type="molecule type" value="Genomic_DNA"/>
</dbReference>